<keyword evidence="1" id="KW-0472">Membrane</keyword>
<evidence type="ECO:0000256" key="1">
    <source>
        <dbReference type="SAM" id="Phobius"/>
    </source>
</evidence>
<keyword evidence="1" id="KW-1133">Transmembrane helix</keyword>
<comment type="caution">
    <text evidence="2">The sequence shown here is derived from an EMBL/GenBank/DDBJ whole genome shotgun (WGS) entry which is preliminary data.</text>
</comment>
<feature type="non-terminal residue" evidence="2">
    <location>
        <position position="158"/>
    </location>
</feature>
<gene>
    <name evidence="2" type="ORF">S06H3_57125</name>
</gene>
<feature type="transmembrane region" description="Helical" evidence="1">
    <location>
        <begin position="125"/>
        <end position="143"/>
    </location>
</feature>
<reference evidence="2" key="1">
    <citation type="journal article" date="2014" name="Front. Microbiol.">
        <title>High frequency of phylogenetically diverse reductive dehalogenase-homologous genes in deep subseafloor sedimentary metagenomes.</title>
        <authorList>
            <person name="Kawai M."/>
            <person name="Futagami T."/>
            <person name="Toyoda A."/>
            <person name="Takaki Y."/>
            <person name="Nishi S."/>
            <person name="Hori S."/>
            <person name="Arai W."/>
            <person name="Tsubouchi T."/>
            <person name="Morono Y."/>
            <person name="Uchiyama I."/>
            <person name="Ito T."/>
            <person name="Fujiyama A."/>
            <person name="Inagaki F."/>
            <person name="Takami H."/>
        </authorList>
    </citation>
    <scope>NUCLEOTIDE SEQUENCE</scope>
    <source>
        <strain evidence="2">Expedition CK06-06</strain>
    </source>
</reference>
<evidence type="ECO:0000313" key="2">
    <source>
        <dbReference type="EMBL" id="GAI57465.1"/>
    </source>
</evidence>
<protein>
    <submittedName>
        <fullName evidence="2">Uncharacterized protein</fullName>
    </submittedName>
</protein>
<dbReference type="EMBL" id="BARV01036835">
    <property type="protein sequence ID" value="GAI57465.1"/>
    <property type="molecule type" value="Genomic_DNA"/>
</dbReference>
<dbReference type="AlphaFoldDB" id="X1R2Z4"/>
<proteinExistence type="predicted"/>
<feature type="transmembrane region" description="Helical" evidence="1">
    <location>
        <begin position="75"/>
        <end position="95"/>
    </location>
</feature>
<organism evidence="2">
    <name type="scientific">marine sediment metagenome</name>
    <dbReference type="NCBI Taxonomy" id="412755"/>
    <lineage>
        <taxon>unclassified sequences</taxon>
        <taxon>metagenomes</taxon>
        <taxon>ecological metagenomes</taxon>
    </lineage>
</organism>
<accession>X1R2Z4</accession>
<sequence length="158" mass="17556">MIVIATHLLKVPSGGVGRECGAFQAIDIVKSARENARLIGKKATAIRWLKVLTFILLVFVIFVRAGDVQRIGKPIFWLIPAVISLTIALFLDGTFKKIVYDIIDIVKGAKENARLIDKKATAIRWLKVLTFILLVLVIFVRAFESPEIVKPIFLANSS</sequence>
<keyword evidence="1" id="KW-0812">Transmembrane</keyword>
<feature type="transmembrane region" description="Helical" evidence="1">
    <location>
        <begin position="45"/>
        <end position="63"/>
    </location>
</feature>
<name>X1R2Z4_9ZZZZ</name>